<evidence type="ECO:0000313" key="1">
    <source>
        <dbReference type="EMBL" id="KKK84637.1"/>
    </source>
</evidence>
<dbReference type="EMBL" id="LAZR01051683">
    <property type="protein sequence ID" value="KKK84637.1"/>
    <property type="molecule type" value="Genomic_DNA"/>
</dbReference>
<gene>
    <name evidence="1" type="ORF">LCGC14_2781360</name>
</gene>
<protein>
    <submittedName>
        <fullName evidence="1">Uncharacterized protein</fullName>
    </submittedName>
</protein>
<name>A0A0F8YT76_9ZZZZ</name>
<accession>A0A0F8YT76</accession>
<feature type="non-terminal residue" evidence="1">
    <location>
        <position position="58"/>
    </location>
</feature>
<comment type="caution">
    <text evidence="1">The sequence shown here is derived from an EMBL/GenBank/DDBJ whole genome shotgun (WGS) entry which is preliminary data.</text>
</comment>
<dbReference type="AlphaFoldDB" id="A0A0F8YT76"/>
<reference evidence="1" key="1">
    <citation type="journal article" date="2015" name="Nature">
        <title>Complex archaea that bridge the gap between prokaryotes and eukaryotes.</title>
        <authorList>
            <person name="Spang A."/>
            <person name="Saw J.H."/>
            <person name="Jorgensen S.L."/>
            <person name="Zaremba-Niedzwiedzka K."/>
            <person name="Martijn J."/>
            <person name="Lind A.E."/>
            <person name="van Eijk R."/>
            <person name="Schleper C."/>
            <person name="Guy L."/>
            <person name="Ettema T.J."/>
        </authorList>
    </citation>
    <scope>NUCLEOTIDE SEQUENCE</scope>
</reference>
<organism evidence="1">
    <name type="scientific">marine sediment metagenome</name>
    <dbReference type="NCBI Taxonomy" id="412755"/>
    <lineage>
        <taxon>unclassified sequences</taxon>
        <taxon>metagenomes</taxon>
        <taxon>ecological metagenomes</taxon>
    </lineage>
</organism>
<proteinExistence type="predicted"/>
<sequence length="58" mass="6487">MADDRLLNSMANRMDQFRSQISAQPSQNLFNLQEFAREPVSLLAESLVPPAIPFAGPR</sequence>